<gene>
    <name evidence="2" type="ORF">OIDMADRAFT_125293</name>
</gene>
<feature type="transmembrane region" description="Helical" evidence="1">
    <location>
        <begin position="204"/>
        <end position="223"/>
    </location>
</feature>
<dbReference type="AlphaFoldDB" id="A0A0C3CNY6"/>
<dbReference type="InParanoid" id="A0A0C3CNY6"/>
<sequence length="235" mass="27509">MCNTRFPHGTHWSSSRSSLQWNDSSLRECAASYFYLARPEYSGIRFSRGFDAWALDEKAGISVQLTDNLVDHLRLVDNDTKVLVFHYASYLGAQLEPLSILPEGLADETLKSLALLFPEREFGPRSTKSKRAAWFREISRKSESMVDRRMTQLPKHSMYNNEVYTLDSYLFWNERLGILRDAYENYSQKNQIERMMSRTSKAQMYTFWIALMATVFFGFVQSIEGGWQIYRSYYP</sequence>
<proteinExistence type="predicted"/>
<keyword evidence="1" id="KW-0812">Transmembrane</keyword>
<dbReference type="Proteomes" id="UP000054321">
    <property type="component" value="Unassembled WGS sequence"/>
</dbReference>
<name>A0A0C3CNY6_OIDMZ</name>
<dbReference type="HOGENOM" id="CLU_053383_2_1_1"/>
<keyword evidence="3" id="KW-1185">Reference proteome</keyword>
<keyword evidence="1" id="KW-1133">Transmembrane helix</keyword>
<accession>A0A0C3CNY6</accession>
<dbReference type="OrthoDB" id="5428890at2759"/>
<reference evidence="2 3" key="1">
    <citation type="submission" date="2014-04" db="EMBL/GenBank/DDBJ databases">
        <authorList>
            <consortium name="DOE Joint Genome Institute"/>
            <person name="Kuo A."/>
            <person name="Martino E."/>
            <person name="Perotto S."/>
            <person name="Kohler A."/>
            <person name="Nagy L.G."/>
            <person name="Floudas D."/>
            <person name="Copeland A."/>
            <person name="Barry K.W."/>
            <person name="Cichocki N."/>
            <person name="Veneault-Fourrey C."/>
            <person name="LaButti K."/>
            <person name="Lindquist E.A."/>
            <person name="Lipzen A."/>
            <person name="Lundell T."/>
            <person name="Morin E."/>
            <person name="Murat C."/>
            <person name="Sun H."/>
            <person name="Tunlid A."/>
            <person name="Henrissat B."/>
            <person name="Grigoriev I.V."/>
            <person name="Hibbett D.S."/>
            <person name="Martin F."/>
            <person name="Nordberg H.P."/>
            <person name="Cantor M.N."/>
            <person name="Hua S.X."/>
        </authorList>
    </citation>
    <scope>NUCLEOTIDE SEQUENCE [LARGE SCALE GENOMIC DNA]</scope>
    <source>
        <strain evidence="2 3">Zn</strain>
    </source>
</reference>
<evidence type="ECO:0000313" key="3">
    <source>
        <dbReference type="Proteomes" id="UP000054321"/>
    </source>
</evidence>
<protein>
    <submittedName>
        <fullName evidence="2">Uncharacterized protein</fullName>
    </submittedName>
</protein>
<evidence type="ECO:0000256" key="1">
    <source>
        <dbReference type="SAM" id="Phobius"/>
    </source>
</evidence>
<keyword evidence="1" id="KW-0472">Membrane</keyword>
<reference evidence="3" key="2">
    <citation type="submission" date="2015-01" db="EMBL/GenBank/DDBJ databases">
        <title>Evolutionary Origins and Diversification of the Mycorrhizal Mutualists.</title>
        <authorList>
            <consortium name="DOE Joint Genome Institute"/>
            <consortium name="Mycorrhizal Genomics Consortium"/>
            <person name="Kohler A."/>
            <person name="Kuo A."/>
            <person name="Nagy L.G."/>
            <person name="Floudas D."/>
            <person name="Copeland A."/>
            <person name="Barry K.W."/>
            <person name="Cichocki N."/>
            <person name="Veneault-Fourrey C."/>
            <person name="LaButti K."/>
            <person name="Lindquist E.A."/>
            <person name="Lipzen A."/>
            <person name="Lundell T."/>
            <person name="Morin E."/>
            <person name="Murat C."/>
            <person name="Riley R."/>
            <person name="Ohm R."/>
            <person name="Sun H."/>
            <person name="Tunlid A."/>
            <person name="Henrissat B."/>
            <person name="Grigoriev I.V."/>
            <person name="Hibbett D.S."/>
            <person name="Martin F."/>
        </authorList>
    </citation>
    <scope>NUCLEOTIDE SEQUENCE [LARGE SCALE GENOMIC DNA]</scope>
    <source>
        <strain evidence="3">Zn</strain>
    </source>
</reference>
<evidence type="ECO:0000313" key="2">
    <source>
        <dbReference type="EMBL" id="KIN00704.1"/>
    </source>
</evidence>
<organism evidence="2 3">
    <name type="scientific">Oidiodendron maius (strain Zn)</name>
    <dbReference type="NCBI Taxonomy" id="913774"/>
    <lineage>
        <taxon>Eukaryota</taxon>
        <taxon>Fungi</taxon>
        <taxon>Dikarya</taxon>
        <taxon>Ascomycota</taxon>
        <taxon>Pezizomycotina</taxon>
        <taxon>Leotiomycetes</taxon>
        <taxon>Leotiomycetes incertae sedis</taxon>
        <taxon>Myxotrichaceae</taxon>
        <taxon>Oidiodendron</taxon>
    </lineage>
</organism>
<dbReference type="EMBL" id="KN832877">
    <property type="protein sequence ID" value="KIN00704.1"/>
    <property type="molecule type" value="Genomic_DNA"/>
</dbReference>